<name>A0AAJ5C0W9_9SPHI</name>
<proteinExistence type="predicted"/>
<dbReference type="RefSeq" id="WP_093097863.1">
    <property type="nucleotide sequence ID" value="NZ_FNGK01000002.1"/>
</dbReference>
<dbReference type="AlphaFoldDB" id="A0AAJ5C0W9"/>
<evidence type="ECO:0000313" key="1">
    <source>
        <dbReference type="EMBL" id="SNV52785.1"/>
    </source>
</evidence>
<sequence length="250" mass="29184">MSDIQKSENGDATKFLETMGVSEQFFEAIDAYRLENLPEYTRNTETFAGYQLKYADTAIEERLIELLKKIYQEAELQKFKDMDADSIYEYDKLKFKSFEKLIEDFYDEIYLEANRLLSGVQINGTPNQTRPFEFFTVNRPNGLYIVKAFDSFMPQNIQIKQEALIKPAQFLSIEAIDQEIRITLSAPDQELISRHFLTNPDEPLALLLKQRIINIVRDTANLQNNVLIIWSPWPASELYDMTKSVKNEIH</sequence>
<organism evidence="1 2">
    <name type="scientific">Sphingobacterium mizutaii</name>
    <dbReference type="NCBI Taxonomy" id="1010"/>
    <lineage>
        <taxon>Bacteria</taxon>
        <taxon>Pseudomonadati</taxon>
        <taxon>Bacteroidota</taxon>
        <taxon>Sphingobacteriia</taxon>
        <taxon>Sphingobacteriales</taxon>
        <taxon>Sphingobacteriaceae</taxon>
        <taxon>Sphingobacterium</taxon>
    </lineage>
</organism>
<reference evidence="1 2" key="1">
    <citation type="submission" date="2017-06" db="EMBL/GenBank/DDBJ databases">
        <authorList>
            <consortium name="Pathogen Informatics"/>
        </authorList>
    </citation>
    <scope>NUCLEOTIDE SEQUENCE [LARGE SCALE GENOMIC DNA]</scope>
    <source>
        <strain evidence="1 2">NCTC12149</strain>
    </source>
</reference>
<protein>
    <submittedName>
        <fullName evidence="1">Uncharacterized protein</fullName>
    </submittedName>
</protein>
<dbReference type="KEGG" id="smiz:4412673_02733"/>
<evidence type="ECO:0000313" key="2">
    <source>
        <dbReference type="Proteomes" id="UP000215355"/>
    </source>
</evidence>
<gene>
    <name evidence="1" type="ORF">SAMEA4412673_02733</name>
</gene>
<dbReference type="Proteomes" id="UP000215355">
    <property type="component" value="Chromosome 1"/>
</dbReference>
<accession>A0AAJ5C0W9</accession>
<dbReference type="EMBL" id="LT906468">
    <property type="protein sequence ID" value="SNV52785.1"/>
    <property type="molecule type" value="Genomic_DNA"/>
</dbReference>